<dbReference type="EMBL" id="ABWP01000018">
    <property type="protein sequence ID" value="EEA85821.1"/>
    <property type="molecule type" value="Genomic_DNA"/>
</dbReference>
<dbReference type="AlphaFoldDB" id="B6FXB9"/>
<dbReference type="InterPro" id="IPR011664">
    <property type="entry name" value="Abi_system_AbiD/AbiF-like"/>
</dbReference>
<dbReference type="eggNOG" id="COG4823">
    <property type="taxonomic scope" value="Bacteria"/>
</dbReference>
<dbReference type="Pfam" id="PF07751">
    <property type="entry name" value="Abi_2"/>
    <property type="match status" value="1"/>
</dbReference>
<sequence length="322" mass="38637">MANKPFKTYREQLDILRSRNLIIENEERAIDILRRVNYYNLINGYKKIFLEKSNSNLETYKENCTLEEIYSLYKFDRDLKNILLYYLIQFENSLKSICAYHFSNKFREDYSYLQVKNYSHEKEDFKYVLNNLAELSKIINKEKDNSVKPQIKHYIDKHHEIPLWVLINYLTFGNVSFFFNAMDNELKESVCKDFGIRLKRQYGNSYPIEKNILKDIIKISNLFRNVCAHDDILFSYRLKKPISTKESTSKFFRVKFKGNSLFDLVMLLQLVLPKDCHEEMISKIEFTFKLYSKSFKSISLEDIIEEAGFPINWTEDYKIKLP</sequence>
<comment type="caution">
    <text evidence="1">The sequence shown here is derived from an EMBL/GenBank/DDBJ whole genome shotgun (WGS) entry which is preliminary data.</text>
</comment>
<dbReference type="Proteomes" id="UP000003178">
    <property type="component" value="Unassembled WGS sequence"/>
</dbReference>
<proteinExistence type="predicted"/>
<gene>
    <name evidence="1" type="ORF">CLOHIR_00518</name>
</gene>
<reference evidence="1 2" key="1">
    <citation type="submission" date="2008-09" db="EMBL/GenBank/DDBJ databases">
        <authorList>
            <person name="Fulton L."/>
            <person name="Clifton S."/>
            <person name="Fulton B."/>
            <person name="Xu J."/>
            <person name="Minx P."/>
            <person name="Pepin K.H."/>
            <person name="Johnson M."/>
            <person name="Thiruvilangam P."/>
            <person name="Bhonagiri V."/>
            <person name="Nash W.E."/>
            <person name="Mardis E.R."/>
            <person name="Wilson R.K."/>
        </authorList>
    </citation>
    <scope>NUCLEOTIDE SEQUENCE [LARGE SCALE GENOMIC DNA]</scope>
    <source>
        <strain evidence="1 2">DSM 13275</strain>
    </source>
</reference>
<protein>
    <submittedName>
        <fullName evidence="1">Abi-like protein</fullName>
    </submittedName>
</protein>
<dbReference type="STRING" id="500633.CLOHIR_00518"/>
<keyword evidence="2" id="KW-1185">Reference proteome</keyword>
<evidence type="ECO:0000313" key="1">
    <source>
        <dbReference type="EMBL" id="EEA85821.1"/>
    </source>
</evidence>
<accession>B6FXB9</accession>
<dbReference type="RefSeq" id="WP_006439447.1">
    <property type="nucleotide sequence ID" value="NZ_DS995355.1"/>
</dbReference>
<evidence type="ECO:0000313" key="2">
    <source>
        <dbReference type="Proteomes" id="UP000003178"/>
    </source>
</evidence>
<dbReference type="OrthoDB" id="5363652at2"/>
<name>B6FXB9_PEPHT</name>
<organism evidence="1 2">
    <name type="scientific">Peptacetobacter hiranonis (strain DSM 13275 / JCM 10541 / KCTC 15199 / TO-931)</name>
    <name type="common">Clostridium hiranonis</name>
    <dbReference type="NCBI Taxonomy" id="500633"/>
    <lineage>
        <taxon>Bacteria</taxon>
        <taxon>Bacillati</taxon>
        <taxon>Bacillota</taxon>
        <taxon>Clostridia</taxon>
        <taxon>Peptostreptococcales</taxon>
        <taxon>Peptostreptococcaceae</taxon>
        <taxon>Peptacetobacter</taxon>
    </lineage>
</organism>
<dbReference type="HOGENOM" id="CLU_044962_0_2_9"/>
<reference evidence="1 2" key="2">
    <citation type="submission" date="2008-10" db="EMBL/GenBank/DDBJ databases">
        <title>Draft genome sequence of Clostridium hiranonis (DSM 13275).</title>
        <authorList>
            <person name="Sudarsanam P."/>
            <person name="Ley R."/>
            <person name="Guruge J."/>
            <person name="Turnbaugh P.J."/>
            <person name="Mahowald M."/>
            <person name="Liep D."/>
            <person name="Gordon J."/>
        </authorList>
    </citation>
    <scope>NUCLEOTIDE SEQUENCE [LARGE SCALE GENOMIC DNA]</scope>
    <source>
        <strain evidence="1 2">DSM 13275</strain>
    </source>
</reference>